<dbReference type="EMBL" id="CAUYUJ010018013">
    <property type="protein sequence ID" value="CAK0879887.1"/>
    <property type="molecule type" value="Genomic_DNA"/>
</dbReference>
<accession>A0ABN9W544</accession>
<comment type="caution">
    <text evidence="2">The sequence shown here is derived from an EMBL/GenBank/DDBJ whole genome shotgun (WGS) entry which is preliminary data.</text>
</comment>
<dbReference type="Gene3D" id="1.25.40.10">
    <property type="entry name" value="Tetratricopeptide repeat domain"/>
    <property type="match status" value="1"/>
</dbReference>
<evidence type="ECO:0000256" key="1">
    <source>
        <dbReference type="ARBA" id="ARBA00022737"/>
    </source>
</evidence>
<keyword evidence="1" id="KW-0677">Repeat</keyword>
<proteinExistence type="predicted"/>
<keyword evidence="3" id="KW-1185">Reference proteome</keyword>
<protein>
    <recommendedName>
        <fullName evidence="4">Pentatricopeptide repeat-containing protein, chloroplastic</fullName>
    </recommendedName>
</protein>
<evidence type="ECO:0000313" key="2">
    <source>
        <dbReference type="EMBL" id="CAK0879887.1"/>
    </source>
</evidence>
<dbReference type="PANTHER" id="PTHR47447">
    <property type="entry name" value="OS03G0856100 PROTEIN"/>
    <property type="match status" value="1"/>
</dbReference>
<evidence type="ECO:0008006" key="4">
    <source>
        <dbReference type="Google" id="ProtNLM"/>
    </source>
</evidence>
<reference evidence="2" key="1">
    <citation type="submission" date="2023-10" db="EMBL/GenBank/DDBJ databases">
        <authorList>
            <person name="Chen Y."/>
            <person name="Shah S."/>
            <person name="Dougan E. K."/>
            <person name="Thang M."/>
            <person name="Chan C."/>
        </authorList>
    </citation>
    <scope>NUCLEOTIDE SEQUENCE [LARGE SCALE GENOMIC DNA]</scope>
</reference>
<sequence length="238" mass="24496">MPLRWAASLHLLGERPSVRALNAAISACERGTRWARALLIFDRAESAAGPCARDTVSFNAALSALEKGARWREALELLRELGSGRGRAEGLRPTAVSWNAAASACEKGSQWRWALALLDPRDSCAPSGPLRRAGRPAVDAAGLGVAAGACMRAARWACAVGLLQELRRRALGPDLLACCAALRACEASGQAAQGGRVLRALAPGIRARGGSPAGVGAGRGRQACAGRCSGPATRGGAD</sequence>
<dbReference type="Proteomes" id="UP001189429">
    <property type="component" value="Unassembled WGS sequence"/>
</dbReference>
<organism evidence="2 3">
    <name type="scientific">Prorocentrum cordatum</name>
    <dbReference type="NCBI Taxonomy" id="2364126"/>
    <lineage>
        <taxon>Eukaryota</taxon>
        <taxon>Sar</taxon>
        <taxon>Alveolata</taxon>
        <taxon>Dinophyceae</taxon>
        <taxon>Prorocentrales</taxon>
        <taxon>Prorocentraceae</taxon>
        <taxon>Prorocentrum</taxon>
    </lineage>
</organism>
<evidence type="ECO:0000313" key="3">
    <source>
        <dbReference type="Proteomes" id="UP001189429"/>
    </source>
</evidence>
<dbReference type="InterPro" id="IPR011990">
    <property type="entry name" value="TPR-like_helical_dom_sf"/>
</dbReference>
<dbReference type="PANTHER" id="PTHR47447:SF17">
    <property type="entry name" value="OS12G0638900 PROTEIN"/>
    <property type="match status" value="1"/>
</dbReference>
<name>A0ABN9W544_9DINO</name>
<gene>
    <name evidence="2" type="ORF">PCOR1329_LOCUS63192</name>
</gene>